<keyword evidence="1" id="KW-0378">Hydrolase</keyword>
<dbReference type="InterPro" id="IPR001932">
    <property type="entry name" value="PPM-type_phosphatase-like_dom"/>
</dbReference>
<protein>
    <recommendedName>
        <fullName evidence="3">PPM-type phosphatase domain-containing protein</fullName>
    </recommendedName>
</protein>
<dbReference type="SMART" id="SM00331">
    <property type="entry name" value="PP2C_SIG"/>
    <property type="match status" value="1"/>
</dbReference>
<sequence length="431" mass="47245">MTEATTEDLLRELRETVERQERELRLHQSELEQTNAGLLALHAEVELQRQRSAFLDEVSRSVSASLRGREVVEALVGLIERESLADCAGVWLATSESRTLKRLPRPESAPDADVKRVATGHQPHVEPKRLLLPLTVGPHLLGVLELNRDSDFTDDEVSFLTEVAARSAVGLRNAGEYERERELAERLQHAMLPTLSAPDDLELCARYRPAATGVNIGGDWFDAFTRADGTMVLTVGDVTGHGLDAAVVMGKLQNALRAYTAEGHGPAEALRLAHHLLRGLDSTLFATAVVADLELATGRMRWASAGHLPMLTCGKDGVRSLERPNAPMLGVPFTFHITEYEETIAPGSDLLLYTDGLVERRAEVLDDGLERLTGAFAEVTGLPTDEAGDRILAEMLGQDEHDDDVCLLLCRWSARPDARSSHGARHLPAHR</sequence>
<feature type="domain" description="PPM-type phosphatase" evidence="3">
    <location>
        <begin position="201"/>
        <end position="412"/>
    </location>
</feature>
<dbReference type="SUPFAM" id="SSF55781">
    <property type="entry name" value="GAF domain-like"/>
    <property type="match status" value="1"/>
</dbReference>
<evidence type="ECO:0000313" key="4">
    <source>
        <dbReference type="EMBL" id="GHF21955.1"/>
    </source>
</evidence>
<dbReference type="SUPFAM" id="SSF81606">
    <property type="entry name" value="PP2C-like"/>
    <property type="match status" value="1"/>
</dbReference>
<dbReference type="Pfam" id="PF07228">
    <property type="entry name" value="SpoIIE"/>
    <property type="match status" value="1"/>
</dbReference>
<feature type="coiled-coil region" evidence="2">
    <location>
        <begin position="3"/>
        <end position="37"/>
    </location>
</feature>
<keyword evidence="2" id="KW-0175">Coiled coil</keyword>
<dbReference type="Gene3D" id="3.60.40.10">
    <property type="entry name" value="PPM-type phosphatase domain"/>
    <property type="match status" value="1"/>
</dbReference>
<dbReference type="InterPro" id="IPR036457">
    <property type="entry name" value="PPM-type-like_dom_sf"/>
</dbReference>
<dbReference type="InterPro" id="IPR029016">
    <property type="entry name" value="GAF-like_dom_sf"/>
</dbReference>
<keyword evidence="5" id="KW-1185">Reference proteome</keyword>
<proteinExistence type="predicted"/>
<dbReference type="EMBL" id="BNAU01000009">
    <property type="protein sequence ID" value="GHF21955.1"/>
    <property type="molecule type" value="Genomic_DNA"/>
</dbReference>
<accession>A0ABQ3JCV7</accession>
<dbReference type="Gene3D" id="3.30.450.40">
    <property type="match status" value="1"/>
</dbReference>
<evidence type="ECO:0000256" key="2">
    <source>
        <dbReference type="SAM" id="Coils"/>
    </source>
</evidence>
<dbReference type="InterPro" id="IPR052016">
    <property type="entry name" value="Bact_Sigma-Reg"/>
</dbReference>
<evidence type="ECO:0000259" key="3">
    <source>
        <dbReference type="SMART" id="SM00331"/>
    </source>
</evidence>
<comment type="caution">
    <text evidence="4">The sequence shown here is derived from an EMBL/GenBank/DDBJ whole genome shotgun (WGS) entry which is preliminary data.</text>
</comment>
<name>A0ABQ3JCV7_9PSEU</name>
<dbReference type="RefSeq" id="WP_191248478.1">
    <property type="nucleotide sequence ID" value="NZ_BNAU01000009.1"/>
</dbReference>
<evidence type="ECO:0000256" key="1">
    <source>
        <dbReference type="ARBA" id="ARBA00022801"/>
    </source>
</evidence>
<dbReference type="PANTHER" id="PTHR43156:SF2">
    <property type="entry name" value="STAGE II SPORULATION PROTEIN E"/>
    <property type="match status" value="1"/>
</dbReference>
<evidence type="ECO:0000313" key="5">
    <source>
        <dbReference type="Proteomes" id="UP000605897"/>
    </source>
</evidence>
<organism evidence="4 5">
    <name type="scientific">Amycolatopsis deserti</name>
    <dbReference type="NCBI Taxonomy" id="185696"/>
    <lineage>
        <taxon>Bacteria</taxon>
        <taxon>Bacillati</taxon>
        <taxon>Actinomycetota</taxon>
        <taxon>Actinomycetes</taxon>
        <taxon>Pseudonocardiales</taxon>
        <taxon>Pseudonocardiaceae</taxon>
        <taxon>Amycolatopsis</taxon>
    </lineage>
</organism>
<reference evidence="5" key="1">
    <citation type="journal article" date="2019" name="Int. J. Syst. Evol. Microbiol.">
        <title>The Global Catalogue of Microorganisms (GCM) 10K type strain sequencing project: providing services to taxonomists for standard genome sequencing and annotation.</title>
        <authorList>
            <consortium name="The Broad Institute Genomics Platform"/>
            <consortium name="The Broad Institute Genome Sequencing Center for Infectious Disease"/>
            <person name="Wu L."/>
            <person name="Ma J."/>
        </authorList>
    </citation>
    <scope>NUCLEOTIDE SEQUENCE [LARGE SCALE GENOMIC DNA]</scope>
    <source>
        <strain evidence="5">CGMCC 4.7677</strain>
    </source>
</reference>
<dbReference type="Proteomes" id="UP000605897">
    <property type="component" value="Unassembled WGS sequence"/>
</dbReference>
<dbReference type="PANTHER" id="PTHR43156">
    <property type="entry name" value="STAGE II SPORULATION PROTEIN E-RELATED"/>
    <property type="match status" value="1"/>
</dbReference>
<gene>
    <name evidence="4" type="ORF">GCM10017786_65140</name>
</gene>